<evidence type="ECO:0000256" key="4">
    <source>
        <dbReference type="ARBA" id="ARBA00022552"/>
    </source>
</evidence>
<dbReference type="EMBL" id="FNWJ01000002">
    <property type="protein sequence ID" value="SEH13989.1"/>
    <property type="molecule type" value="Genomic_DNA"/>
</dbReference>
<feature type="region of interest" description="G4" evidence="15">
    <location>
        <begin position="285"/>
        <end position="288"/>
    </location>
</feature>
<evidence type="ECO:0000256" key="16">
    <source>
        <dbReference type="RuleBase" id="RU003761"/>
    </source>
</evidence>
<keyword evidence="14" id="KW-0472">Membrane</keyword>
<organism evidence="19 20">
    <name type="scientific">Thermoleophilum album</name>
    <dbReference type="NCBI Taxonomy" id="29539"/>
    <lineage>
        <taxon>Bacteria</taxon>
        <taxon>Bacillati</taxon>
        <taxon>Actinomycetota</taxon>
        <taxon>Thermoleophilia</taxon>
        <taxon>Thermoleophilales</taxon>
        <taxon>Thermoleophilaceae</taxon>
        <taxon>Thermoleophilum</taxon>
    </lineage>
</organism>
<comment type="similarity">
    <text evidence="1 14 15 16">Belongs to the TRAFAC class TrmE-Era-EngA-EngB-Septin-like GTPase superfamily. Era GTPase family.</text>
</comment>
<dbReference type="Pfam" id="PF07650">
    <property type="entry name" value="KH_2"/>
    <property type="match status" value="1"/>
</dbReference>
<feature type="binding site" evidence="13">
    <location>
        <position position="116"/>
    </location>
    <ligand>
        <name>Zn(2+)</name>
        <dbReference type="ChEBI" id="CHEBI:29105"/>
        <note>catalytic</note>
    </ligand>
</feature>
<evidence type="ECO:0000256" key="5">
    <source>
        <dbReference type="ARBA" id="ARBA00022722"/>
    </source>
</evidence>
<evidence type="ECO:0000256" key="12">
    <source>
        <dbReference type="ARBA" id="ARBA00023134"/>
    </source>
</evidence>
<keyword evidence="3 13" id="KW-0690">Ribosome biogenesis</keyword>
<dbReference type="GO" id="GO:0000028">
    <property type="term" value="P:ribosomal small subunit assembly"/>
    <property type="evidence" value="ECO:0007669"/>
    <property type="project" value="TreeGrafter"/>
</dbReference>
<dbReference type="GO" id="GO:0003924">
    <property type="term" value="F:GTPase activity"/>
    <property type="evidence" value="ECO:0007669"/>
    <property type="project" value="UniProtKB-UniRule"/>
</dbReference>
<dbReference type="GO" id="GO:0005886">
    <property type="term" value="C:plasma membrane"/>
    <property type="evidence" value="ECO:0007669"/>
    <property type="project" value="UniProtKB-SubCell"/>
</dbReference>
<keyword evidence="20" id="KW-1185">Reference proteome</keyword>
<dbReference type="HAMAP" id="MF_00009">
    <property type="entry name" value="Endoribonucl_YbeY"/>
    <property type="match status" value="1"/>
</dbReference>
<comment type="caution">
    <text evidence="14">Lacks conserved residue(s) required for the propagation of feature annotation.</text>
</comment>
<evidence type="ECO:0000256" key="11">
    <source>
        <dbReference type="ARBA" id="ARBA00022884"/>
    </source>
</evidence>
<reference evidence="20" key="1">
    <citation type="submission" date="2016-10" db="EMBL/GenBank/DDBJ databases">
        <authorList>
            <person name="Varghese N."/>
            <person name="Submissions S."/>
        </authorList>
    </citation>
    <scope>NUCLEOTIDE SEQUENCE [LARGE SCALE GENOMIC DNA]</scope>
    <source>
        <strain evidence="20">ATCC 35263</strain>
    </source>
</reference>
<feature type="binding site" evidence="13">
    <location>
        <position position="120"/>
    </location>
    <ligand>
        <name>Zn(2+)</name>
        <dbReference type="ChEBI" id="CHEBI:29105"/>
        <note>catalytic</note>
    </ligand>
</feature>
<dbReference type="SUPFAM" id="SSF54814">
    <property type="entry name" value="Prokaryotic type KH domain (KH-domain type II)"/>
    <property type="match status" value="1"/>
</dbReference>
<dbReference type="STRING" id="29539.SAMN02745716_1441"/>
<keyword evidence="4 13" id="KW-0698">rRNA processing</keyword>
<dbReference type="AlphaFoldDB" id="A0A1H6FT37"/>
<dbReference type="InterPro" id="IPR027417">
    <property type="entry name" value="P-loop_NTPase"/>
</dbReference>
<feature type="domain" description="KH type-2" evidence="17">
    <location>
        <begin position="358"/>
        <end position="443"/>
    </location>
</feature>
<keyword evidence="14" id="KW-1003">Cell membrane</keyword>
<dbReference type="GO" id="GO:0008270">
    <property type="term" value="F:zinc ion binding"/>
    <property type="evidence" value="ECO:0007669"/>
    <property type="project" value="UniProtKB-UniRule"/>
</dbReference>
<dbReference type="RefSeq" id="WP_093117714.1">
    <property type="nucleotide sequence ID" value="NZ_FNWJ01000002.1"/>
</dbReference>
<dbReference type="PANTHER" id="PTHR42698:SF1">
    <property type="entry name" value="GTPASE ERA, MITOCHONDRIAL"/>
    <property type="match status" value="1"/>
</dbReference>
<comment type="subunit">
    <text evidence="14">Monomer.</text>
</comment>
<feature type="region of interest" description="G2" evidence="15">
    <location>
        <begin position="202"/>
        <end position="206"/>
    </location>
</feature>
<dbReference type="EC" id="3.1.-.-" evidence="13"/>
<dbReference type="Gene3D" id="3.40.50.300">
    <property type="entry name" value="P-loop containing nucleotide triphosphate hydrolases"/>
    <property type="match status" value="1"/>
</dbReference>
<keyword evidence="14" id="KW-0699">rRNA-binding</keyword>
<dbReference type="InterPro" id="IPR009019">
    <property type="entry name" value="KH_sf_prok-type"/>
</dbReference>
<dbReference type="NCBIfam" id="TIGR00436">
    <property type="entry name" value="era"/>
    <property type="match status" value="1"/>
</dbReference>
<dbReference type="InterPro" id="IPR005225">
    <property type="entry name" value="Small_GTP-bd"/>
</dbReference>
<proteinExistence type="inferred from homology"/>
<comment type="function">
    <text evidence="14">An essential GTPase that binds both GDP and GTP, with rapid nucleotide exchange. Plays a role in 16S rRNA processing and 30S ribosomal subunit biogenesis and possibly also in cell cycle regulation and energy metabolism.</text>
</comment>
<dbReference type="Proteomes" id="UP000222056">
    <property type="component" value="Unassembled WGS sequence"/>
</dbReference>
<evidence type="ECO:0000256" key="8">
    <source>
        <dbReference type="ARBA" id="ARBA00022759"/>
    </source>
</evidence>
<keyword evidence="11 14" id="KW-0694">RNA-binding</keyword>
<evidence type="ECO:0000256" key="10">
    <source>
        <dbReference type="ARBA" id="ARBA00022833"/>
    </source>
</evidence>
<keyword evidence="6 13" id="KW-0479">Metal-binding</keyword>
<dbReference type="InterPro" id="IPR002036">
    <property type="entry name" value="YbeY"/>
</dbReference>
<feature type="domain" description="Era-type G" evidence="18">
    <location>
        <begin position="168"/>
        <end position="335"/>
    </location>
</feature>
<evidence type="ECO:0000313" key="20">
    <source>
        <dbReference type="Proteomes" id="UP000222056"/>
    </source>
</evidence>
<comment type="similarity">
    <text evidence="2 13">Belongs to the endoribonuclease YbeY family.</text>
</comment>
<keyword evidence="10 13" id="KW-0862">Zinc</keyword>
<evidence type="ECO:0000256" key="7">
    <source>
        <dbReference type="ARBA" id="ARBA00022741"/>
    </source>
</evidence>
<evidence type="ECO:0000259" key="17">
    <source>
        <dbReference type="PROSITE" id="PS50823"/>
    </source>
</evidence>
<dbReference type="InterPro" id="IPR006073">
    <property type="entry name" value="GTP-bd"/>
</dbReference>
<dbReference type="InterPro" id="IPR004044">
    <property type="entry name" value="KH_dom_type_2"/>
</dbReference>
<accession>A0A1H6FT37</accession>
<dbReference type="PROSITE" id="PS50823">
    <property type="entry name" value="KH_TYPE_2"/>
    <property type="match status" value="1"/>
</dbReference>
<feature type="binding site" evidence="14">
    <location>
        <begin position="285"/>
        <end position="288"/>
    </location>
    <ligand>
        <name>GTP</name>
        <dbReference type="ChEBI" id="CHEBI:37565"/>
    </ligand>
</feature>
<dbReference type="PANTHER" id="PTHR42698">
    <property type="entry name" value="GTPASE ERA"/>
    <property type="match status" value="1"/>
</dbReference>
<dbReference type="Pfam" id="PF02130">
    <property type="entry name" value="YbeY"/>
    <property type="match status" value="1"/>
</dbReference>
<dbReference type="GO" id="GO:0043024">
    <property type="term" value="F:ribosomal small subunit binding"/>
    <property type="evidence" value="ECO:0007669"/>
    <property type="project" value="TreeGrafter"/>
</dbReference>
<evidence type="ECO:0000256" key="14">
    <source>
        <dbReference type="HAMAP-Rule" id="MF_00367"/>
    </source>
</evidence>
<dbReference type="GO" id="GO:0004222">
    <property type="term" value="F:metalloendopeptidase activity"/>
    <property type="evidence" value="ECO:0007669"/>
    <property type="project" value="InterPro"/>
</dbReference>
<comment type="subcellular location">
    <subcellularLocation>
        <location evidence="14">Cytoplasm</location>
    </subcellularLocation>
    <subcellularLocation>
        <location evidence="14">Cell membrane</location>
        <topology evidence="14">Peripheral membrane protein</topology>
    </subcellularLocation>
</comment>
<keyword evidence="9 13" id="KW-0378">Hydrolase</keyword>
<comment type="cofactor">
    <cofactor evidence="13">
        <name>Zn(2+)</name>
        <dbReference type="ChEBI" id="CHEBI:29105"/>
    </cofactor>
    <text evidence="13">Binds 1 zinc ion.</text>
</comment>
<keyword evidence="13" id="KW-0963">Cytoplasm</keyword>
<dbReference type="OrthoDB" id="9805918at2"/>
<dbReference type="CDD" id="cd04163">
    <property type="entry name" value="Era"/>
    <property type="match status" value="1"/>
</dbReference>
<dbReference type="GO" id="GO:0006364">
    <property type="term" value="P:rRNA processing"/>
    <property type="evidence" value="ECO:0007669"/>
    <property type="project" value="UniProtKB-UniRule"/>
</dbReference>
<dbReference type="InterPro" id="IPR005662">
    <property type="entry name" value="GTPase_Era-like"/>
</dbReference>
<evidence type="ECO:0000256" key="6">
    <source>
        <dbReference type="ARBA" id="ARBA00022723"/>
    </source>
</evidence>
<keyword evidence="8 13" id="KW-0255">Endonuclease</keyword>
<protein>
    <recommendedName>
        <fullName evidence="13 14">Multifunctional fusion protein</fullName>
    </recommendedName>
    <domain>
        <recommendedName>
            <fullName evidence="13">Endoribonuclease YbeY</fullName>
            <ecNumber evidence="13">3.1.-.-</ecNumber>
        </recommendedName>
    </domain>
    <domain>
        <recommendedName>
            <fullName evidence="14">GTPase Era</fullName>
        </recommendedName>
    </domain>
</protein>
<dbReference type="InterPro" id="IPR015946">
    <property type="entry name" value="KH_dom-like_a/b"/>
</dbReference>
<feature type="binding site" evidence="13">
    <location>
        <position position="126"/>
    </location>
    <ligand>
        <name>Zn(2+)</name>
        <dbReference type="ChEBI" id="CHEBI:29105"/>
        <note>catalytic</note>
    </ligand>
</feature>
<evidence type="ECO:0000313" key="19">
    <source>
        <dbReference type="EMBL" id="SEH13989.1"/>
    </source>
</evidence>
<feature type="region of interest" description="G3" evidence="15">
    <location>
        <begin position="223"/>
        <end position="226"/>
    </location>
</feature>
<evidence type="ECO:0000256" key="1">
    <source>
        <dbReference type="ARBA" id="ARBA00007921"/>
    </source>
</evidence>
<evidence type="ECO:0000256" key="13">
    <source>
        <dbReference type="HAMAP-Rule" id="MF_00009"/>
    </source>
</evidence>
<feature type="region of interest" description="G5" evidence="15">
    <location>
        <begin position="314"/>
        <end position="316"/>
    </location>
</feature>
<dbReference type="SUPFAM" id="SSF55486">
    <property type="entry name" value="Metalloproteases ('zincins'), catalytic domain"/>
    <property type="match status" value="1"/>
</dbReference>
<dbReference type="NCBIfam" id="NF000908">
    <property type="entry name" value="PRK00089.1"/>
    <property type="match status" value="1"/>
</dbReference>
<dbReference type="InterPro" id="IPR023091">
    <property type="entry name" value="MetalPrtase_cat_dom_sf_prd"/>
</dbReference>
<evidence type="ECO:0000256" key="15">
    <source>
        <dbReference type="PROSITE-ProRule" id="PRU01050"/>
    </source>
</evidence>
<feature type="binding site" evidence="14">
    <location>
        <begin position="176"/>
        <end position="183"/>
    </location>
    <ligand>
        <name>GTP</name>
        <dbReference type="ChEBI" id="CHEBI:37565"/>
    </ligand>
</feature>
<dbReference type="GO" id="GO:0005829">
    <property type="term" value="C:cytosol"/>
    <property type="evidence" value="ECO:0007669"/>
    <property type="project" value="TreeGrafter"/>
</dbReference>
<keyword evidence="7 14" id="KW-0547">Nucleotide-binding</keyword>
<dbReference type="InterPro" id="IPR030388">
    <property type="entry name" value="G_ERA_dom"/>
</dbReference>
<dbReference type="GO" id="GO:0004521">
    <property type="term" value="F:RNA endonuclease activity"/>
    <property type="evidence" value="ECO:0007669"/>
    <property type="project" value="UniProtKB-UniRule"/>
</dbReference>
<dbReference type="GO" id="GO:0070181">
    <property type="term" value="F:small ribosomal subunit rRNA binding"/>
    <property type="evidence" value="ECO:0007669"/>
    <property type="project" value="UniProtKB-UniRule"/>
</dbReference>
<dbReference type="CDD" id="cd22534">
    <property type="entry name" value="KH-II_Era"/>
    <property type="match status" value="1"/>
</dbReference>
<dbReference type="HAMAP" id="MF_00367">
    <property type="entry name" value="GTPase_Era"/>
    <property type="match status" value="1"/>
</dbReference>
<dbReference type="NCBIfam" id="TIGR00043">
    <property type="entry name" value="rRNA maturation RNase YbeY"/>
    <property type="match status" value="1"/>
</dbReference>
<evidence type="ECO:0000256" key="3">
    <source>
        <dbReference type="ARBA" id="ARBA00022517"/>
    </source>
</evidence>
<keyword evidence="5 13" id="KW-0540">Nuclease</keyword>
<dbReference type="PROSITE" id="PS51713">
    <property type="entry name" value="G_ERA"/>
    <property type="match status" value="1"/>
</dbReference>
<dbReference type="Gene3D" id="3.40.390.30">
    <property type="entry name" value="Metalloproteases ('zincins'), catalytic domain"/>
    <property type="match status" value="1"/>
</dbReference>
<sequence length="458" mass="49371">MTSAASSPSSADRDCGTDAGLEVEVLGASEELARRLRRAALAALEAAGVSDGHLAVELVDRARMRELNARFRGRDAATDVLSFPIDGVEAATGPRELGDVIVCPPECSDLEEAVVHGVLHLCGYDHERDQGQMLALQADVLTRLRGSASGSAAPRTVALAVGSGTKTRAGFVALAGRPNVGKSTLVNRFAGTKVAIVSDKPQTTRRELRGVVTGDDWQLVLCDLPGFQRPRDELTARMQARVERALADSDVVLYIVSATEPIGPGDRFIAEAVRRAEKPTVAAVNKIDAVDRERTALALLEVEKLDLPGEIFPISAKTGEGVEELREHLVSLLPEGPFLYPPESRSDVPPELAFAELIREQVLRHTREEVPHAVEVEVSEIERRPDGSLVVHADLWCETESQKAILIGAGGRMVKAIGSAARAEMAILAGVPVHLDLRVRVRRGWRKDEGLLDRIGIR</sequence>
<evidence type="ECO:0000259" key="18">
    <source>
        <dbReference type="PROSITE" id="PS51713"/>
    </source>
</evidence>
<dbReference type="Pfam" id="PF01926">
    <property type="entry name" value="MMR_HSR1"/>
    <property type="match status" value="1"/>
</dbReference>
<comment type="function">
    <text evidence="13">Single strand-specific metallo-endoribonuclease involved in late-stage 70S ribosome quality control and in maturation of the 3' terminus of the 16S rRNA.</text>
</comment>
<evidence type="ECO:0000256" key="2">
    <source>
        <dbReference type="ARBA" id="ARBA00010875"/>
    </source>
</evidence>
<dbReference type="GO" id="GO:0005525">
    <property type="term" value="F:GTP binding"/>
    <property type="evidence" value="ECO:0007669"/>
    <property type="project" value="UniProtKB-UniRule"/>
</dbReference>
<feature type="region of interest" description="G1" evidence="15">
    <location>
        <begin position="176"/>
        <end position="183"/>
    </location>
</feature>
<keyword evidence="12 14" id="KW-0342">GTP-binding</keyword>
<dbReference type="SUPFAM" id="SSF52540">
    <property type="entry name" value="P-loop containing nucleoside triphosphate hydrolases"/>
    <property type="match status" value="1"/>
</dbReference>
<dbReference type="Gene3D" id="3.30.300.20">
    <property type="match status" value="1"/>
</dbReference>
<name>A0A1H6FT37_THEAL</name>
<evidence type="ECO:0000256" key="9">
    <source>
        <dbReference type="ARBA" id="ARBA00022801"/>
    </source>
</evidence>
<dbReference type="NCBIfam" id="TIGR00231">
    <property type="entry name" value="small_GTP"/>
    <property type="match status" value="1"/>
</dbReference>
<gene>
    <name evidence="14" type="primary">era</name>
    <name evidence="13" type="synonym">ybeY</name>
    <name evidence="19" type="ORF">SAMN02745716_1441</name>
</gene>